<sequence>MNTQLINSLVNIINSLSQEEKHLLDIQLKKTSEAKEVQPLRMKNEPFVGMWQEREDLKDSTEWVRQLRHSEWMS</sequence>
<reference evidence="1 2" key="1">
    <citation type="submission" date="2018-03" db="EMBL/GenBank/DDBJ databases">
        <title>The ancient ancestry and fast evolution of plastids.</title>
        <authorList>
            <person name="Moore K.R."/>
            <person name="Magnabosco C."/>
            <person name="Momper L."/>
            <person name="Gold D.A."/>
            <person name="Bosak T."/>
            <person name="Fournier G.P."/>
        </authorList>
    </citation>
    <scope>NUCLEOTIDE SEQUENCE [LARGE SCALE GENOMIC DNA]</scope>
    <source>
        <strain evidence="1 2">CCALA 016</strain>
    </source>
</reference>
<name>A0A2T1LTN8_9CHRO</name>
<reference evidence="1 2" key="2">
    <citation type="submission" date="2018-03" db="EMBL/GenBank/DDBJ databases">
        <authorList>
            <person name="Keele B.F."/>
        </authorList>
    </citation>
    <scope>NUCLEOTIDE SEQUENCE [LARGE SCALE GENOMIC DNA]</scope>
    <source>
        <strain evidence="1 2">CCALA 016</strain>
    </source>
</reference>
<dbReference type="AlphaFoldDB" id="A0A2T1LTN8"/>
<dbReference type="RefSeq" id="WP_106458460.1">
    <property type="nucleotide sequence ID" value="NZ_PXOH01000026.1"/>
</dbReference>
<evidence type="ECO:0000313" key="1">
    <source>
        <dbReference type="EMBL" id="PSF34477.1"/>
    </source>
</evidence>
<dbReference type="EMBL" id="PXOH01000026">
    <property type="protein sequence ID" value="PSF34477.1"/>
    <property type="molecule type" value="Genomic_DNA"/>
</dbReference>
<dbReference type="Proteomes" id="UP000239001">
    <property type="component" value="Unassembled WGS sequence"/>
</dbReference>
<dbReference type="OrthoDB" id="467603at2"/>
<evidence type="ECO:0000313" key="2">
    <source>
        <dbReference type="Proteomes" id="UP000239001"/>
    </source>
</evidence>
<keyword evidence="2" id="KW-1185">Reference proteome</keyword>
<comment type="caution">
    <text evidence="1">The sequence shown here is derived from an EMBL/GenBank/DDBJ whole genome shotgun (WGS) entry which is preliminary data.</text>
</comment>
<evidence type="ECO:0008006" key="3">
    <source>
        <dbReference type="Google" id="ProtNLM"/>
    </source>
</evidence>
<proteinExistence type="predicted"/>
<protein>
    <recommendedName>
        <fullName evidence="3">DUF2281 domain-containing protein</fullName>
    </recommendedName>
</protein>
<gene>
    <name evidence="1" type="ORF">C7H19_18790</name>
</gene>
<accession>A0A2T1LTN8</accession>
<organism evidence="1 2">
    <name type="scientific">Aphanothece hegewaldii CCALA 016</name>
    <dbReference type="NCBI Taxonomy" id="2107694"/>
    <lineage>
        <taxon>Bacteria</taxon>
        <taxon>Bacillati</taxon>
        <taxon>Cyanobacteriota</taxon>
        <taxon>Cyanophyceae</taxon>
        <taxon>Oscillatoriophycideae</taxon>
        <taxon>Chroococcales</taxon>
        <taxon>Aphanothecaceae</taxon>
        <taxon>Aphanothece</taxon>
    </lineage>
</organism>